<feature type="compositionally biased region" description="Basic and acidic residues" evidence="1">
    <location>
        <begin position="1"/>
        <end position="10"/>
    </location>
</feature>
<sequence>MTSELKRNRSLDFGSEIGDIPPNKKSRHESDKPYHEATFTAEEYTRRVEKLEERHEALEDDCSTLNERQEQTDVDIGDLFTDVIELKNGYEEVMEQIPDVCEELKGDMEDTLKKDIHEFKDSMAKQIVECVDEMKGKLRQALQ</sequence>
<dbReference type="AlphaFoldDB" id="A0A066XQG8"/>
<dbReference type="EMBL" id="JMSE01000248">
    <property type="protein sequence ID" value="KDN71117.1"/>
    <property type="molecule type" value="Genomic_DNA"/>
</dbReference>
<comment type="caution">
    <text evidence="2">The sequence shown here is derived from an EMBL/GenBank/DDBJ whole genome shotgun (WGS) entry which is preliminary data.</text>
</comment>
<evidence type="ECO:0000256" key="1">
    <source>
        <dbReference type="SAM" id="MobiDB-lite"/>
    </source>
</evidence>
<dbReference type="Proteomes" id="UP000027238">
    <property type="component" value="Unassembled WGS sequence"/>
</dbReference>
<accession>A0A066XQG8</accession>
<reference evidence="3" key="1">
    <citation type="journal article" date="2014" name="Genome Announc.">
        <title>Draft genome sequence of Colletotrichum sublineola, a destructive pathogen of cultivated sorghum.</title>
        <authorList>
            <person name="Baroncelli R."/>
            <person name="Sanz-Martin J.M."/>
            <person name="Rech G.E."/>
            <person name="Sukno S.A."/>
            <person name="Thon M.R."/>
        </authorList>
    </citation>
    <scope>NUCLEOTIDE SEQUENCE [LARGE SCALE GENOMIC DNA]</scope>
    <source>
        <strain evidence="3">TX430BB</strain>
    </source>
</reference>
<organism evidence="2 3">
    <name type="scientific">Colletotrichum sublineola</name>
    <name type="common">Sorghum anthracnose fungus</name>
    <dbReference type="NCBI Taxonomy" id="1173701"/>
    <lineage>
        <taxon>Eukaryota</taxon>
        <taxon>Fungi</taxon>
        <taxon>Dikarya</taxon>
        <taxon>Ascomycota</taxon>
        <taxon>Pezizomycotina</taxon>
        <taxon>Sordariomycetes</taxon>
        <taxon>Hypocreomycetidae</taxon>
        <taxon>Glomerellales</taxon>
        <taxon>Glomerellaceae</taxon>
        <taxon>Colletotrichum</taxon>
        <taxon>Colletotrichum graminicola species complex</taxon>
    </lineage>
</organism>
<evidence type="ECO:0000313" key="3">
    <source>
        <dbReference type="Proteomes" id="UP000027238"/>
    </source>
</evidence>
<proteinExistence type="predicted"/>
<name>A0A066XQG8_COLSU</name>
<keyword evidence="3" id="KW-1185">Reference proteome</keyword>
<gene>
    <name evidence="2" type="ORF">CSUB01_11499</name>
</gene>
<feature type="region of interest" description="Disordered" evidence="1">
    <location>
        <begin position="1"/>
        <end position="43"/>
    </location>
</feature>
<protein>
    <submittedName>
        <fullName evidence="2">Uncharacterized protein</fullName>
    </submittedName>
</protein>
<dbReference type="HOGENOM" id="CLU_1806053_0_0_1"/>
<evidence type="ECO:0000313" key="2">
    <source>
        <dbReference type="EMBL" id="KDN71117.1"/>
    </source>
</evidence>